<gene>
    <name evidence="2" type="ORF">ILYODFUR_028714</name>
</gene>
<keyword evidence="3" id="KW-1185">Reference proteome</keyword>
<dbReference type="Proteomes" id="UP001482620">
    <property type="component" value="Unassembled WGS sequence"/>
</dbReference>
<sequence>MRRVRDGQRQQLTDGDGSLETELRRKEADSTHSYRPGRRPLQLDATAEDVMKLPLNAAVDIVRRQITSSDRRGAD</sequence>
<accession>A0ABV0TPE1</accession>
<feature type="compositionally biased region" description="Basic and acidic residues" evidence="1">
    <location>
        <begin position="21"/>
        <end position="32"/>
    </location>
</feature>
<feature type="region of interest" description="Disordered" evidence="1">
    <location>
        <begin position="1"/>
        <end position="41"/>
    </location>
</feature>
<protein>
    <submittedName>
        <fullName evidence="2">Uncharacterized protein</fullName>
    </submittedName>
</protein>
<evidence type="ECO:0000313" key="3">
    <source>
        <dbReference type="Proteomes" id="UP001482620"/>
    </source>
</evidence>
<reference evidence="2 3" key="1">
    <citation type="submission" date="2021-06" db="EMBL/GenBank/DDBJ databases">
        <authorList>
            <person name="Palmer J.M."/>
        </authorList>
    </citation>
    <scope>NUCLEOTIDE SEQUENCE [LARGE SCALE GENOMIC DNA]</scope>
    <source>
        <strain evidence="3">if_2019</strain>
        <tissue evidence="2">Muscle</tissue>
    </source>
</reference>
<comment type="caution">
    <text evidence="2">The sequence shown here is derived from an EMBL/GenBank/DDBJ whole genome shotgun (WGS) entry which is preliminary data.</text>
</comment>
<name>A0ABV0TPE1_9TELE</name>
<evidence type="ECO:0000256" key="1">
    <source>
        <dbReference type="SAM" id="MobiDB-lite"/>
    </source>
</evidence>
<dbReference type="EMBL" id="JAHRIQ010038726">
    <property type="protein sequence ID" value="MEQ2234117.1"/>
    <property type="molecule type" value="Genomic_DNA"/>
</dbReference>
<proteinExistence type="predicted"/>
<organism evidence="2 3">
    <name type="scientific">Ilyodon furcidens</name>
    <name type="common">goldbreast splitfin</name>
    <dbReference type="NCBI Taxonomy" id="33524"/>
    <lineage>
        <taxon>Eukaryota</taxon>
        <taxon>Metazoa</taxon>
        <taxon>Chordata</taxon>
        <taxon>Craniata</taxon>
        <taxon>Vertebrata</taxon>
        <taxon>Euteleostomi</taxon>
        <taxon>Actinopterygii</taxon>
        <taxon>Neopterygii</taxon>
        <taxon>Teleostei</taxon>
        <taxon>Neoteleostei</taxon>
        <taxon>Acanthomorphata</taxon>
        <taxon>Ovalentaria</taxon>
        <taxon>Atherinomorphae</taxon>
        <taxon>Cyprinodontiformes</taxon>
        <taxon>Goodeidae</taxon>
        <taxon>Ilyodon</taxon>
    </lineage>
</organism>
<evidence type="ECO:0000313" key="2">
    <source>
        <dbReference type="EMBL" id="MEQ2234117.1"/>
    </source>
</evidence>